<proteinExistence type="predicted"/>
<dbReference type="Proteomes" id="UP001404104">
    <property type="component" value="Unassembled WGS sequence"/>
</dbReference>
<evidence type="ECO:0000313" key="1">
    <source>
        <dbReference type="EMBL" id="MEN2787272.1"/>
    </source>
</evidence>
<dbReference type="EMBL" id="JBDIMF010000005">
    <property type="protein sequence ID" value="MEN2787272.1"/>
    <property type="molecule type" value="Genomic_DNA"/>
</dbReference>
<organism evidence="1 2">
    <name type="scientific">Sphingomonas qilianensis</name>
    <dbReference type="NCBI Taxonomy" id="1736690"/>
    <lineage>
        <taxon>Bacteria</taxon>
        <taxon>Pseudomonadati</taxon>
        <taxon>Pseudomonadota</taxon>
        <taxon>Alphaproteobacteria</taxon>
        <taxon>Sphingomonadales</taxon>
        <taxon>Sphingomonadaceae</taxon>
        <taxon>Sphingomonas</taxon>
    </lineage>
</organism>
<name>A0ABU9XUQ9_9SPHN</name>
<dbReference type="InterPro" id="IPR024078">
    <property type="entry name" value="LmbE-like_dom_sf"/>
</dbReference>
<sequence length="232" mass="24540">MPNPRHSALFRQTSAQAVLRLAGRRCIVVVAPHPDDETLGCGLLIARATRAGARIAVVALTDGQASHPGSRRWPAAALGRLRRAELRRAMARLGAAAARCVYLGWPDGQVAQRGKVGALRRVLQSLDPGVVIAASPADHHPDHKAGWARTRAALRGTGVPLVAYAVWSRTTGGGPAARDPGKAAKRWAIAAHRSQTSDYIADDPQGFTLSPAVLAALVDEAERFTLASRGTR</sequence>
<evidence type="ECO:0000313" key="2">
    <source>
        <dbReference type="Proteomes" id="UP001404104"/>
    </source>
</evidence>
<dbReference type="EC" id="3.5.1.-" evidence="1"/>
<keyword evidence="1" id="KW-0378">Hydrolase</keyword>
<dbReference type="SUPFAM" id="SSF102588">
    <property type="entry name" value="LmbE-like"/>
    <property type="match status" value="1"/>
</dbReference>
<gene>
    <name evidence="1" type="ORF">ABC969_12680</name>
</gene>
<dbReference type="Pfam" id="PF02585">
    <property type="entry name" value="PIG-L"/>
    <property type="match status" value="1"/>
</dbReference>
<dbReference type="RefSeq" id="WP_345865384.1">
    <property type="nucleotide sequence ID" value="NZ_JBDIMF010000005.1"/>
</dbReference>
<comment type="caution">
    <text evidence="1">The sequence shown here is derived from an EMBL/GenBank/DDBJ whole genome shotgun (WGS) entry which is preliminary data.</text>
</comment>
<dbReference type="Gene3D" id="3.40.50.10320">
    <property type="entry name" value="LmbE-like"/>
    <property type="match status" value="1"/>
</dbReference>
<dbReference type="PANTHER" id="PTHR12993">
    <property type="entry name" value="N-ACETYLGLUCOSAMINYL-PHOSPHATIDYLINOSITOL DE-N-ACETYLASE-RELATED"/>
    <property type="match status" value="1"/>
</dbReference>
<dbReference type="GO" id="GO:0016787">
    <property type="term" value="F:hydrolase activity"/>
    <property type="evidence" value="ECO:0007669"/>
    <property type="project" value="UniProtKB-KW"/>
</dbReference>
<dbReference type="PANTHER" id="PTHR12993:SF29">
    <property type="entry name" value="BLR3841 PROTEIN"/>
    <property type="match status" value="1"/>
</dbReference>
<dbReference type="InterPro" id="IPR003737">
    <property type="entry name" value="GlcNAc_PI_deacetylase-related"/>
</dbReference>
<accession>A0ABU9XUQ9</accession>
<protein>
    <submittedName>
        <fullName evidence="1">PIG-L family deacetylase</fullName>
        <ecNumber evidence="1">3.5.1.-</ecNumber>
    </submittedName>
</protein>
<keyword evidence="2" id="KW-1185">Reference proteome</keyword>
<reference evidence="1 2" key="1">
    <citation type="submission" date="2024-05" db="EMBL/GenBank/DDBJ databases">
        <authorList>
            <person name="Liu Q."/>
            <person name="Xin Y.-H."/>
        </authorList>
    </citation>
    <scope>NUCLEOTIDE SEQUENCE [LARGE SCALE GENOMIC DNA]</scope>
    <source>
        <strain evidence="1 2">CGMCC 1.15349</strain>
    </source>
</reference>